<evidence type="ECO:0000313" key="2">
    <source>
        <dbReference type="Proteomes" id="UP000238322"/>
    </source>
</evidence>
<organism evidence="1 2">
    <name type="scientific">Blastopirellula marina</name>
    <dbReference type="NCBI Taxonomy" id="124"/>
    <lineage>
        <taxon>Bacteria</taxon>
        <taxon>Pseudomonadati</taxon>
        <taxon>Planctomycetota</taxon>
        <taxon>Planctomycetia</taxon>
        <taxon>Pirellulales</taxon>
        <taxon>Pirellulaceae</taxon>
        <taxon>Blastopirellula</taxon>
    </lineage>
</organism>
<evidence type="ECO:0008006" key="3">
    <source>
        <dbReference type="Google" id="ProtNLM"/>
    </source>
</evidence>
<dbReference type="EMBL" id="PUHY01000005">
    <property type="protein sequence ID" value="PQO37451.1"/>
    <property type="molecule type" value="Genomic_DNA"/>
</dbReference>
<name>A0A2S8FZL3_9BACT</name>
<evidence type="ECO:0000313" key="1">
    <source>
        <dbReference type="EMBL" id="PQO37451.1"/>
    </source>
</evidence>
<protein>
    <recommendedName>
        <fullName evidence="3">HEAT repeat domain-containing protein</fullName>
    </recommendedName>
</protein>
<accession>A0A2S8FZL3</accession>
<dbReference type="AlphaFoldDB" id="A0A2S8FZL3"/>
<proteinExistence type="predicted"/>
<dbReference type="RefSeq" id="WP_105328700.1">
    <property type="nucleotide sequence ID" value="NZ_PUHY01000005.1"/>
</dbReference>
<sequence>MSNEHEIAAVLLDSIDWSCLTVCGDKAADEVPRAFRALLDSQNSTQAEQAYWRIDNNVVVQGNVYDSAPAAVAVILSALTDFQRPIHVQVCLLELLAQIVFGSVSGIEEVPSDCQLEHACLEAAREGIWTLYKLVSCFATEHREIAEAALDVLEKLDTNQVRFQAVATAYKMSADDRR</sequence>
<gene>
    <name evidence="1" type="ORF">C5Y83_05775</name>
</gene>
<dbReference type="Proteomes" id="UP000238322">
    <property type="component" value="Unassembled WGS sequence"/>
</dbReference>
<dbReference type="OrthoDB" id="4228720at2"/>
<reference evidence="1 2" key="1">
    <citation type="submission" date="2018-02" db="EMBL/GenBank/DDBJ databases">
        <title>Comparative genomes isolates from brazilian mangrove.</title>
        <authorList>
            <person name="Araujo J.E."/>
            <person name="Taketani R.G."/>
            <person name="Silva M.C.P."/>
            <person name="Loureco M.V."/>
            <person name="Andreote F.D."/>
        </authorList>
    </citation>
    <scope>NUCLEOTIDE SEQUENCE [LARGE SCALE GENOMIC DNA]</scope>
    <source>
        <strain evidence="1 2">Hex-1 MGV</strain>
    </source>
</reference>
<comment type="caution">
    <text evidence="1">The sequence shown here is derived from an EMBL/GenBank/DDBJ whole genome shotgun (WGS) entry which is preliminary data.</text>
</comment>